<keyword evidence="9" id="KW-1185">Reference proteome</keyword>
<dbReference type="InterPro" id="IPR012933">
    <property type="entry name" value="HicA_mRNA_interferase"/>
</dbReference>
<name>A0A1H3DHM9_9PROT</name>
<keyword evidence="6" id="KW-0694">RNA-binding</keyword>
<dbReference type="AlphaFoldDB" id="A0A1H3DHM9"/>
<evidence type="ECO:0000313" key="9">
    <source>
        <dbReference type="Proteomes" id="UP000198640"/>
    </source>
</evidence>
<dbReference type="InterPro" id="IPR038570">
    <property type="entry name" value="HicA_sf"/>
</dbReference>
<organism evidence="8 9">
    <name type="scientific">Nitrosomonas halophila</name>
    <dbReference type="NCBI Taxonomy" id="44576"/>
    <lineage>
        <taxon>Bacteria</taxon>
        <taxon>Pseudomonadati</taxon>
        <taxon>Pseudomonadota</taxon>
        <taxon>Betaproteobacteria</taxon>
        <taxon>Nitrosomonadales</taxon>
        <taxon>Nitrosomonadaceae</taxon>
        <taxon>Nitrosomonas</taxon>
    </lineage>
</organism>
<keyword evidence="3" id="KW-0540">Nuclease</keyword>
<dbReference type="STRING" id="44576.SAMN05421881_100538"/>
<evidence type="ECO:0000256" key="3">
    <source>
        <dbReference type="ARBA" id="ARBA00022722"/>
    </source>
</evidence>
<dbReference type="SUPFAM" id="SSF54786">
    <property type="entry name" value="YcfA/nrd intein domain"/>
    <property type="match status" value="1"/>
</dbReference>
<comment type="similarity">
    <text evidence="1">Belongs to the HicA mRNA interferase family.</text>
</comment>
<accession>A0A1H3DHM9</accession>
<dbReference type="GO" id="GO:0016787">
    <property type="term" value="F:hydrolase activity"/>
    <property type="evidence" value="ECO:0007669"/>
    <property type="project" value="UniProtKB-KW"/>
</dbReference>
<evidence type="ECO:0000256" key="7">
    <source>
        <dbReference type="ARBA" id="ARBA00023016"/>
    </source>
</evidence>
<protein>
    <submittedName>
        <fullName evidence="8">Predicted RNA binding protein YcfA, dsRBD-like fold, HicA-like mRNA interferase family</fullName>
    </submittedName>
</protein>
<evidence type="ECO:0000313" key="8">
    <source>
        <dbReference type="EMBL" id="SDX65963.1"/>
    </source>
</evidence>
<evidence type="ECO:0000256" key="4">
    <source>
        <dbReference type="ARBA" id="ARBA00022759"/>
    </source>
</evidence>
<evidence type="ECO:0000256" key="1">
    <source>
        <dbReference type="ARBA" id="ARBA00006620"/>
    </source>
</evidence>
<sequence length="82" mass="9267">MKMPRNVSGQQLIKALGRLGYETTRQTGSHVRLECHLPKRHHLTIPLHDPLRIGTLASILSEVAKHHSLSRENVILKLFGND</sequence>
<dbReference type="GO" id="GO:0004519">
    <property type="term" value="F:endonuclease activity"/>
    <property type="evidence" value="ECO:0007669"/>
    <property type="project" value="UniProtKB-KW"/>
</dbReference>
<dbReference type="Proteomes" id="UP000198640">
    <property type="component" value="Unassembled WGS sequence"/>
</dbReference>
<evidence type="ECO:0000256" key="6">
    <source>
        <dbReference type="ARBA" id="ARBA00022884"/>
    </source>
</evidence>
<dbReference type="EMBL" id="FNOY01000005">
    <property type="protein sequence ID" value="SDX65963.1"/>
    <property type="molecule type" value="Genomic_DNA"/>
</dbReference>
<evidence type="ECO:0000256" key="5">
    <source>
        <dbReference type="ARBA" id="ARBA00022801"/>
    </source>
</evidence>
<dbReference type="OrthoDB" id="9811409at2"/>
<dbReference type="GO" id="GO:0003729">
    <property type="term" value="F:mRNA binding"/>
    <property type="evidence" value="ECO:0007669"/>
    <property type="project" value="InterPro"/>
</dbReference>
<keyword evidence="7" id="KW-0346">Stress response</keyword>
<keyword evidence="2" id="KW-1277">Toxin-antitoxin system</keyword>
<dbReference type="RefSeq" id="WP_090411673.1">
    <property type="nucleotide sequence ID" value="NZ_FNOY01000005.1"/>
</dbReference>
<dbReference type="Gene3D" id="3.30.920.30">
    <property type="entry name" value="Hypothetical protein"/>
    <property type="match status" value="1"/>
</dbReference>
<proteinExistence type="inferred from homology"/>
<gene>
    <name evidence="8" type="ORF">SAMN05421881_100538</name>
</gene>
<dbReference type="Pfam" id="PF07927">
    <property type="entry name" value="HicA_toxin"/>
    <property type="match status" value="1"/>
</dbReference>
<evidence type="ECO:0000256" key="2">
    <source>
        <dbReference type="ARBA" id="ARBA00022649"/>
    </source>
</evidence>
<reference evidence="8 9" key="1">
    <citation type="submission" date="2016-10" db="EMBL/GenBank/DDBJ databases">
        <authorList>
            <person name="de Groot N.N."/>
        </authorList>
    </citation>
    <scope>NUCLEOTIDE SEQUENCE [LARGE SCALE GENOMIC DNA]</scope>
    <source>
        <strain evidence="8 9">Nm1</strain>
    </source>
</reference>
<keyword evidence="5" id="KW-0378">Hydrolase</keyword>
<keyword evidence="4" id="KW-0255">Endonuclease</keyword>